<dbReference type="InterPro" id="IPR050429">
    <property type="entry name" value="PTS_Glucose_EIICBA"/>
</dbReference>
<evidence type="ECO:0000313" key="16">
    <source>
        <dbReference type="Proteomes" id="UP000028533"/>
    </source>
</evidence>
<dbReference type="Proteomes" id="UP000028533">
    <property type="component" value="Unassembled WGS sequence"/>
</dbReference>
<keyword evidence="3" id="KW-1003">Cell membrane</keyword>
<dbReference type="GO" id="GO:0009401">
    <property type="term" value="P:phosphoenolpyruvate-dependent sugar phosphotransferase system"/>
    <property type="evidence" value="ECO:0007669"/>
    <property type="project" value="UniProtKB-KW"/>
</dbReference>
<dbReference type="Pfam" id="PF00367">
    <property type="entry name" value="PTS_EIIB"/>
    <property type="match status" value="1"/>
</dbReference>
<keyword evidence="10 12" id="KW-0472">Membrane</keyword>
<feature type="active site" description="Phosphocysteine intermediate; for EIIB activity" evidence="11">
    <location>
        <position position="487"/>
    </location>
</feature>
<comment type="subcellular location">
    <subcellularLocation>
        <location evidence="1">Cell membrane</location>
        <topology evidence="1">Multi-pass membrane protein</topology>
    </subcellularLocation>
</comment>
<dbReference type="PROSITE" id="PS51098">
    <property type="entry name" value="PTS_EIIB_TYPE_1"/>
    <property type="match status" value="1"/>
</dbReference>
<evidence type="ECO:0000313" key="15">
    <source>
        <dbReference type="EMBL" id="KEZ17311.1"/>
    </source>
</evidence>
<evidence type="ECO:0000256" key="11">
    <source>
        <dbReference type="PROSITE-ProRule" id="PRU00421"/>
    </source>
</evidence>
<evidence type="ECO:0000256" key="7">
    <source>
        <dbReference type="ARBA" id="ARBA00022692"/>
    </source>
</evidence>
<evidence type="ECO:0000256" key="8">
    <source>
        <dbReference type="ARBA" id="ARBA00022777"/>
    </source>
</evidence>
<dbReference type="PROSITE" id="PS51103">
    <property type="entry name" value="PTS_EIIC_TYPE_1"/>
    <property type="match status" value="1"/>
</dbReference>
<dbReference type="InterPro" id="IPR003352">
    <property type="entry name" value="PTS_EIIC"/>
</dbReference>
<dbReference type="PROSITE" id="PS01035">
    <property type="entry name" value="PTS_EIIB_TYPE_1_CYS"/>
    <property type="match status" value="1"/>
</dbReference>
<organism evidence="15 16">
    <name type="scientific">Mycoplasma capricolum subsp. capricolum 14232</name>
    <dbReference type="NCBI Taxonomy" id="1188238"/>
    <lineage>
        <taxon>Bacteria</taxon>
        <taxon>Bacillati</taxon>
        <taxon>Mycoplasmatota</taxon>
        <taxon>Mollicutes</taxon>
        <taxon>Mycoplasmataceae</taxon>
        <taxon>Mycoplasma</taxon>
    </lineage>
</organism>
<feature type="transmembrane region" description="Helical" evidence="12">
    <location>
        <begin position="316"/>
        <end position="333"/>
    </location>
</feature>
<evidence type="ECO:0000256" key="3">
    <source>
        <dbReference type="ARBA" id="ARBA00022475"/>
    </source>
</evidence>
<evidence type="ECO:0000256" key="4">
    <source>
        <dbReference type="ARBA" id="ARBA00022597"/>
    </source>
</evidence>
<evidence type="ECO:0000256" key="9">
    <source>
        <dbReference type="ARBA" id="ARBA00022989"/>
    </source>
</evidence>
<feature type="transmembrane region" description="Helical" evidence="12">
    <location>
        <begin position="395"/>
        <end position="417"/>
    </location>
</feature>
<feature type="transmembrane region" description="Helical" evidence="12">
    <location>
        <begin position="21"/>
        <end position="42"/>
    </location>
</feature>
<dbReference type="InterPro" id="IPR013013">
    <property type="entry name" value="PTS_EIIC_1"/>
</dbReference>
<feature type="transmembrane region" description="Helical" evidence="12">
    <location>
        <begin position="285"/>
        <end position="309"/>
    </location>
</feature>
<proteinExistence type="predicted"/>
<feature type="transmembrane region" description="Helical" evidence="12">
    <location>
        <begin position="339"/>
        <end position="355"/>
    </location>
</feature>
<evidence type="ECO:0000256" key="2">
    <source>
        <dbReference type="ARBA" id="ARBA00022448"/>
    </source>
</evidence>
<evidence type="ECO:0000256" key="1">
    <source>
        <dbReference type="ARBA" id="ARBA00004651"/>
    </source>
</evidence>
<protein>
    <submittedName>
        <fullName evidence="15">Phosphotransferase system PTS, IIBC component</fullName>
    </submittedName>
</protein>
<dbReference type="GO" id="GO:0016301">
    <property type="term" value="F:kinase activity"/>
    <property type="evidence" value="ECO:0007669"/>
    <property type="project" value="UniProtKB-KW"/>
</dbReference>
<dbReference type="PANTHER" id="PTHR30009:SF12">
    <property type="entry name" value="PHOSPHOTRANSFERASE IIC COMPONENT GLVC"/>
    <property type="match status" value="1"/>
</dbReference>
<keyword evidence="7 12" id="KW-0812">Transmembrane</keyword>
<dbReference type="GO" id="GO:0090563">
    <property type="term" value="F:protein-phosphocysteine-sugar phosphotransferase activity"/>
    <property type="evidence" value="ECO:0007669"/>
    <property type="project" value="TreeGrafter"/>
</dbReference>
<evidence type="ECO:0000256" key="6">
    <source>
        <dbReference type="ARBA" id="ARBA00022683"/>
    </source>
</evidence>
<dbReference type="GO" id="GO:0008982">
    <property type="term" value="F:protein-N(PI)-phosphohistidine-sugar phosphotransferase activity"/>
    <property type="evidence" value="ECO:0007669"/>
    <property type="project" value="InterPro"/>
</dbReference>
<evidence type="ECO:0000256" key="12">
    <source>
        <dbReference type="SAM" id="Phobius"/>
    </source>
</evidence>
<reference evidence="15 16" key="1">
    <citation type="submission" date="2014-02" db="EMBL/GenBank/DDBJ databases">
        <title>Genome sequence of Mycoplasma capricolum subsp. capricolum strain 14232.</title>
        <authorList>
            <person name="Sirand-Pugnet P."/>
            <person name="Breton M."/>
            <person name="Dordet-Frisoni E."/>
            <person name="Baranowski E."/>
            <person name="Barre A."/>
            <person name="Couture C."/>
            <person name="Dupuy V."/>
            <person name="Gaurivaud P."/>
            <person name="Jacob D."/>
            <person name="Lemaitre C."/>
            <person name="Manso-Silvan L."/>
            <person name="Nikolski M."/>
            <person name="Nouvel L.-X."/>
            <person name="Poumarat F."/>
            <person name="Tardy F."/>
            <person name="Thebault P."/>
            <person name="Theil S."/>
            <person name="Citti C."/>
            <person name="Thiaucourt F."/>
            <person name="Blanchard A."/>
        </authorList>
    </citation>
    <scope>NUCLEOTIDE SEQUENCE [LARGE SCALE GENOMIC DNA]</scope>
    <source>
        <strain evidence="15 16">14232</strain>
    </source>
</reference>
<evidence type="ECO:0000259" key="13">
    <source>
        <dbReference type="PROSITE" id="PS51098"/>
    </source>
</evidence>
<name>A0A084EH69_MYCCA</name>
<feature type="transmembrane region" description="Helical" evidence="12">
    <location>
        <begin position="62"/>
        <end position="86"/>
    </location>
</feature>
<dbReference type="EMBL" id="JFDO01000034">
    <property type="protein sequence ID" value="KEZ17311.1"/>
    <property type="molecule type" value="Genomic_DNA"/>
</dbReference>
<dbReference type="Gene3D" id="3.30.1360.60">
    <property type="entry name" value="Glucose permease domain IIB"/>
    <property type="match status" value="1"/>
</dbReference>
<sequence length="544" mass="59993">MKINFKSKFTSIIASLENFGRAILVPVTVIPILALIASIGYSGQAILSSIYTNTKPPTAVSIIVNAIKVLGMIAISNIDFLVAIGLAAGLAKSEKVSAALSGLMAYAAIHLATNLILKIVNPAMLEEPNLYGLKIRFGVMSFQYSAFGGMIAGIIGYLVHKYTYKLKFPEVLSFFGGPKFSPVASTLAGWVFGLGLGFIWTYINTGLKEIGNVWSKLNAFAPFLYGTTNRALNPFGLHHVVNYFLYYTEVGTSWTDKDGKLITGIYAVAVAKLGENVKLTAQDTWIINGTFPTNIFSLTGAALAMYFAIPKENRKIYGTGIISALLPSALSGATEPIEFTFLFTAPLLFVIHTFYTGFTYMFMYLCGFAQVSTRGSGIITWAIVNLINARNIQGFWGLFVIGPLMMGIYFVTFYFMIIKLNFKTPGRDKNITKLISKKEYKQAKQLEKQKLETKQKDTKENEFDNEFINNIIIGCGDAENIKIMANCVTRLRVTMHDISKFDKSIVDKTKPYGYKEIGNQVQIIYGPKVTTIATLVREKLGIEG</sequence>
<dbReference type="InterPro" id="IPR001996">
    <property type="entry name" value="PTS_IIB_1"/>
</dbReference>
<keyword evidence="6" id="KW-0598">Phosphotransferase system</keyword>
<dbReference type="GO" id="GO:0005886">
    <property type="term" value="C:plasma membrane"/>
    <property type="evidence" value="ECO:0007669"/>
    <property type="project" value="UniProtKB-SubCell"/>
</dbReference>
<feature type="transmembrane region" description="Helical" evidence="12">
    <location>
        <begin position="137"/>
        <end position="159"/>
    </location>
</feature>
<dbReference type="InterPro" id="IPR036878">
    <property type="entry name" value="Glu_permease_IIB"/>
</dbReference>
<gene>
    <name evidence="15" type="ORF">MCAPa_7950</name>
</gene>
<comment type="caution">
    <text evidence="15">The sequence shown here is derived from an EMBL/GenBank/DDBJ whole genome shotgun (WGS) entry which is preliminary data.</text>
</comment>
<evidence type="ECO:0000259" key="14">
    <source>
        <dbReference type="PROSITE" id="PS51103"/>
    </source>
</evidence>
<keyword evidence="8" id="KW-0418">Kinase</keyword>
<feature type="transmembrane region" description="Helical" evidence="12">
    <location>
        <begin position="180"/>
        <end position="203"/>
    </location>
</feature>
<dbReference type="RefSeq" id="WP_036432472.1">
    <property type="nucleotide sequence ID" value="NZ_JFDO01000034.1"/>
</dbReference>
<evidence type="ECO:0000256" key="5">
    <source>
        <dbReference type="ARBA" id="ARBA00022679"/>
    </source>
</evidence>
<dbReference type="SUPFAM" id="SSF55604">
    <property type="entry name" value="Glucose permease domain IIB"/>
    <property type="match status" value="1"/>
</dbReference>
<keyword evidence="2" id="KW-0813">Transport</keyword>
<keyword evidence="9 12" id="KW-1133">Transmembrane helix</keyword>
<dbReference type="Pfam" id="PF02378">
    <property type="entry name" value="PTS_EIIC"/>
    <property type="match status" value="1"/>
</dbReference>
<feature type="domain" description="PTS EIIC type-1" evidence="14">
    <location>
        <begin position="10"/>
        <end position="429"/>
    </location>
</feature>
<evidence type="ECO:0000256" key="10">
    <source>
        <dbReference type="ARBA" id="ARBA00023136"/>
    </source>
</evidence>
<keyword evidence="4" id="KW-0762">Sugar transport</keyword>
<feature type="domain" description="PTS EIIB type-1" evidence="13">
    <location>
        <begin position="465"/>
        <end position="544"/>
    </location>
</feature>
<keyword evidence="5 15" id="KW-0808">Transferase</keyword>
<feature type="transmembrane region" description="Helical" evidence="12">
    <location>
        <begin position="98"/>
        <end position="117"/>
    </location>
</feature>
<dbReference type="PANTHER" id="PTHR30009">
    <property type="entry name" value="CYTOCHROME C-TYPE SYNTHESIS PROTEIN AND PTS TRANSMEMBRANE COMPONENT"/>
    <property type="match status" value="1"/>
</dbReference>
<dbReference type="AlphaFoldDB" id="A0A084EH69"/>
<dbReference type="InterPro" id="IPR018113">
    <property type="entry name" value="PTrfase_EIIB_Cys"/>
</dbReference>
<accession>A0A084EH69</accession>